<evidence type="ECO:0000256" key="1">
    <source>
        <dbReference type="ARBA" id="ARBA00023284"/>
    </source>
</evidence>
<dbReference type="PANTHER" id="PTHR42852:SF17">
    <property type="entry name" value="THIOREDOXIN-LIKE PROTEIN HI_1115"/>
    <property type="match status" value="1"/>
</dbReference>
<dbReference type="Gene3D" id="3.40.30.10">
    <property type="entry name" value="Glutaredoxin"/>
    <property type="match status" value="1"/>
</dbReference>
<dbReference type="EMBL" id="CP001804">
    <property type="protein sequence ID" value="ACY17656.1"/>
    <property type="molecule type" value="Genomic_DNA"/>
</dbReference>
<dbReference type="RefSeq" id="WP_012830248.1">
    <property type="nucleotide sequence ID" value="NC_013440.1"/>
</dbReference>
<dbReference type="SUPFAM" id="SSF52833">
    <property type="entry name" value="Thioredoxin-like"/>
    <property type="match status" value="1"/>
</dbReference>
<dbReference type="InterPro" id="IPR017937">
    <property type="entry name" value="Thioredoxin_CS"/>
</dbReference>
<evidence type="ECO:0000313" key="5">
    <source>
        <dbReference type="Proteomes" id="UP000001880"/>
    </source>
</evidence>
<evidence type="ECO:0000313" key="4">
    <source>
        <dbReference type="EMBL" id="ACY17656.1"/>
    </source>
</evidence>
<keyword evidence="5" id="KW-1185">Reference proteome</keyword>
<protein>
    <submittedName>
        <fullName evidence="4">Alkyl hydroperoxide reductase/thiol specific antioxidant/Mal allergen</fullName>
    </submittedName>
</protein>
<dbReference type="eggNOG" id="COG0526">
    <property type="taxonomic scope" value="Bacteria"/>
</dbReference>
<dbReference type="AlphaFoldDB" id="D0LWK6"/>
<evidence type="ECO:0000259" key="3">
    <source>
        <dbReference type="PROSITE" id="PS51352"/>
    </source>
</evidence>
<dbReference type="HOGENOM" id="CLU_1329920_0_0_7"/>
<evidence type="ECO:0000256" key="2">
    <source>
        <dbReference type="SAM" id="SignalP"/>
    </source>
</evidence>
<dbReference type="Proteomes" id="UP000001880">
    <property type="component" value="Chromosome"/>
</dbReference>
<name>D0LWK6_HALO1</name>
<dbReference type="PROSITE" id="PS51352">
    <property type="entry name" value="THIOREDOXIN_2"/>
    <property type="match status" value="1"/>
</dbReference>
<dbReference type="CDD" id="cd02966">
    <property type="entry name" value="TlpA_like_family"/>
    <property type="match status" value="1"/>
</dbReference>
<dbReference type="KEGG" id="hoh:Hoch_5168"/>
<reference evidence="4 5" key="1">
    <citation type="journal article" date="2010" name="Stand. Genomic Sci.">
        <title>Complete genome sequence of Haliangium ochraceum type strain (SMP-2).</title>
        <authorList>
            <consortium name="US DOE Joint Genome Institute (JGI-PGF)"/>
            <person name="Ivanova N."/>
            <person name="Daum C."/>
            <person name="Lang E."/>
            <person name="Abt B."/>
            <person name="Kopitz M."/>
            <person name="Saunders E."/>
            <person name="Lapidus A."/>
            <person name="Lucas S."/>
            <person name="Glavina Del Rio T."/>
            <person name="Nolan M."/>
            <person name="Tice H."/>
            <person name="Copeland A."/>
            <person name="Cheng J.F."/>
            <person name="Chen F."/>
            <person name="Bruce D."/>
            <person name="Goodwin L."/>
            <person name="Pitluck S."/>
            <person name="Mavromatis K."/>
            <person name="Pati A."/>
            <person name="Mikhailova N."/>
            <person name="Chen A."/>
            <person name="Palaniappan K."/>
            <person name="Land M."/>
            <person name="Hauser L."/>
            <person name="Chang Y.J."/>
            <person name="Jeffries C.D."/>
            <person name="Detter J.C."/>
            <person name="Brettin T."/>
            <person name="Rohde M."/>
            <person name="Goker M."/>
            <person name="Bristow J."/>
            <person name="Markowitz V."/>
            <person name="Eisen J.A."/>
            <person name="Hugenholtz P."/>
            <person name="Kyrpides N.C."/>
            <person name="Klenk H.P."/>
        </authorList>
    </citation>
    <scope>NUCLEOTIDE SEQUENCE [LARGE SCALE GENOMIC DNA]</scope>
    <source>
        <strain evidence="5">DSM 14365 / CIP 107738 / JCM 11303 / AJ 13395 / SMP-2</strain>
    </source>
</reference>
<feature type="domain" description="Thioredoxin" evidence="3">
    <location>
        <begin position="47"/>
        <end position="199"/>
    </location>
</feature>
<sequence length="199" mass="20954">MRKLCLPPVLRAGPLALLIAAAAAACAPRSAAPADTAAASANAAAPANTPADAPAAALPTLEAARDLDGHAVGALTSEQHATVVVVFASWCGPCRHELALLGELRADEPRVRIVGVNAFEDYDDRSDEQRLRDFLASSAPWLRVVRADEPLMAALGQPSKIPTMYVFDRAGALVHSFRRDRRPPPDRAELSAAVAEVLP</sequence>
<dbReference type="PROSITE" id="PS51257">
    <property type="entry name" value="PROKAR_LIPOPROTEIN"/>
    <property type="match status" value="1"/>
</dbReference>
<proteinExistence type="predicted"/>
<organism evidence="4 5">
    <name type="scientific">Haliangium ochraceum (strain DSM 14365 / JCM 11303 / SMP-2)</name>
    <dbReference type="NCBI Taxonomy" id="502025"/>
    <lineage>
        <taxon>Bacteria</taxon>
        <taxon>Pseudomonadati</taxon>
        <taxon>Myxococcota</taxon>
        <taxon>Polyangia</taxon>
        <taxon>Haliangiales</taxon>
        <taxon>Kofleriaceae</taxon>
        <taxon>Haliangium</taxon>
    </lineage>
</organism>
<dbReference type="STRING" id="502025.Hoch_5168"/>
<dbReference type="InterPro" id="IPR050553">
    <property type="entry name" value="Thioredoxin_ResA/DsbE_sf"/>
</dbReference>
<keyword evidence="2" id="KW-0732">Signal</keyword>
<keyword evidence="1" id="KW-0676">Redox-active center</keyword>
<gene>
    <name evidence="4" type="ordered locus">Hoch_5168</name>
</gene>
<feature type="chain" id="PRO_5003010982" evidence="2">
    <location>
        <begin position="32"/>
        <end position="199"/>
    </location>
</feature>
<dbReference type="InterPro" id="IPR036249">
    <property type="entry name" value="Thioredoxin-like_sf"/>
</dbReference>
<dbReference type="PROSITE" id="PS00194">
    <property type="entry name" value="THIOREDOXIN_1"/>
    <property type="match status" value="1"/>
</dbReference>
<feature type="signal peptide" evidence="2">
    <location>
        <begin position="1"/>
        <end position="31"/>
    </location>
</feature>
<dbReference type="InterPro" id="IPR013766">
    <property type="entry name" value="Thioredoxin_domain"/>
</dbReference>
<dbReference type="PANTHER" id="PTHR42852">
    <property type="entry name" value="THIOL:DISULFIDE INTERCHANGE PROTEIN DSBE"/>
    <property type="match status" value="1"/>
</dbReference>
<dbReference type="OrthoDB" id="9813820at2"/>
<accession>D0LWK6</accession>